<dbReference type="VEuPathDB" id="FungiDB:RhiirA1_401811"/>
<evidence type="ECO:0000256" key="2">
    <source>
        <dbReference type="ARBA" id="ARBA00022723"/>
    </source>
</evidence>
<comment type="caution">
    <text evidence="7">The sequence shown here is derived from an EMBL/GenBank/DDBJ whole genome shotgun (WGS) entry which is preliminary data.</text>
</comment>
<dbReference type="VEuPathDB" id="FungiDB:RhiirFUN_023161"/>
<keyword evidence="5" id="KW-0539">Nucleus</keyword>
<dbReference type="VEuPathDB" id="FungiDB:FUN_016105"/>
<evidence type="ECO:0000313" key="8">
    <source>
        <dbReference type="Proteomes" id="UP000232688"/>
    </source>
</evidence>
<evidence type="ECO:0000256" key="4">
    <source>
        <dbReference type="ARBA" id="ARBA00022833"/>
    </source>
</evidence>
<proteinExistence type="predicted"/>
<keyword evidence="4" id="KW-0862">Zinc</keyword>
<dbReference type="PANTHER" id="PTHR46481:SF10">
    <property type="entry name" value="ZINC FINGER BED DOMAIN-CONTAINING PROTEIN 39"/>
    <property type="match status" value="1"/>
</dbReference>
<dbReference type="GO" id="GO:0008270">
    <property type="term" value="F:zinc ion binding"/>
    <property type="evidence" value="ECO:0007669"/>
    <property type="project" value="UniProtKB-KW"/>
</dbReference>
<sequence length="308" mass="35718">MSSEELADIPQPENLKTLTCGSKRPRQRVCELLNQQNLAPNGPLIELESDTDSTNNQHKTGKNNKKRNKVSTKTDLNKIADQLVLIPNAKPPGQSWIWSYFEQYEPTEQYRRIVKCLVQVQQKNGVEPCSHFMGSDNSTGNFIVHLSTHRITEESHRRRMSEIRNNNQLSQTRIDEIIRNNPDIKNSRDRKFVGILIKDNRPISICNDEGFVEFIHELDPNYQIPSDKTIQQLIAESYNQIKNLENNDGYLRMIADVETRWNSSYLAWKRLIKIKDLIDVLASTMLIDPDASTRRDGKKTKKNKFNRK</sequence>
<reference evidence="7 8" key="2">
    <citation type="submission" date="2017-10" db="EMBL/GenBank/DDBJ databases">
        <title>Genome analyses suggest a sexual origin of heterokaryosis in a supposedly ancient asexual fungus.</title>
        <authorList>
            <person name="Corradi N."/>
            <person name="Sedzielewska K."/>
            <person name="Noel J."/>
            <person name="Charron P."/>
            <person name="Farinelli L."/>
            <person name="Marton T."/>
            <person name="Kruger M."/>
            <person name="Pelin A."/>
            <person name="Brachmann A."/>
            <person name="Corradi N."/>
        </authorList>
    </citation>
    <scope>NUCLEOTIDE SEQUENCE [LARGE SCALE GENOMIC DNA]</scope>
    <source>
        <strain evidence="7 8">A1</strain>
    </source>
</reference>
<dbReference type="Proteomes" id="UP000232688">
    <property type="component" value="Unassembled WGS sequence"/>
</dbReference>
<dbReference type="InterPro" id="IPR052035">
    <property type="entry name" value="ZnF_BED_domain_contain"/>
</dbReference>
<keyword evidence="3" id="KW-0863">Zinc-finger</keyword>
<dbReference type="VEuPathDB" id="FungiDB:FUN_011382"/>
<evidence type="ECO:0000256" key="3">
    <source>
        <dbReference type="ARBA" id="ARBA00022771"/>
    </source>
</evidence>
<dbReference type="SUPFAM" id="SSF140996">
    <property type="entry name" value="Hermes dimerisation domain"/>
    <property type="match status" value="1"/>
</dbReference>
<comment type="subcellular location">
    <subcellularLocation>
        <location evidence="1">Nucleus</location>
    </subcellularLocation>
</comment>
<keyword evidence="2" id="KW-0479">Metal-binding</keyword>
<dbReference type="PANTHER" id="PTHR46481">
    <property type="entry name" value="ZINC FINGER BED DOMAIN-CONTAINING PROTEIN 4"/>
    <property type="match status" value="1"/>
</dbReference>
<reference evidence="7 8" key="1">
    <citation type="submission" date="2017-10" db="EMBL/GenBank/DDBJ databases">
        <title>Extensive intraspecific genome diversity in a model arbuscular mycorrhizal fungus.</title>
        <authorList>
            <person name="Chen E.C.H."/>
            <person name="Morin E."/>
            <person name="Baudet D."/>
            <person name="Noel J."/>
            <person name="Ndikumana S."/>
            <person name="Charron P."/>
            <person name="St-Onge C."/>
            <person name="Giorgi J."/>
            <person name="Grigoriev I.V."/>
            <person name="Roux C."/>
            <person name="Martin F.M."/>
            <person name="Corradi N."/>
        </authorList>
    </citation>
    <scope>NUCLEOTIDE SEQUENCE [LARGE SCALE GENOMIC DNA]</scope>
    <source>
        <strain evidence="7 8">A1</strain>
    </source>
</reference>
<organism evidence="7 8">
    <name type="scientific">Rhizophagus irregularis</name>
    <dbReference type="NCBI Taxonomy" id="588596"/>
    <lineage>
        <taxon>Eukaryota</taxon>
        <taxon>Fungi</taxon>
        <taxon>Fungi incertae sedis</taxon>
        <taxon>Mucoromycota</taxon>
        <taxon>Glomeromycotina</taxon>
        <taxon>Glomeromycetes</taxon>
        <taxon>Glomerales</taxon>
        <taxon>Glomeraceae</taxon>
        <taxon>Rhizophagus</taxon>
    </lineage>
</organism>
<evidence type="ECO:0000256" key="1">
    <source>
        <dbReference type="ARBA" id="ARBA00004123"/>
    </source>
</evidence>
<dbReference type="EMBL" id="LLXH01001990">
    <property type="protein sequence ID" value="PKC56892.1"/>
    <property type="molecule type" value="Genomic_DNA"/>
</dbReference>
<accession>A0A2N0R0R1</accession>
<feature type="compositionally biased region" description="Basic residues" evidence="6">
    <location>
        <begin position="59"/>
        <end position="70"/>
    </location>
</feature>
<name>A0A2N0R0R1_9GLOM</name>
<gene>
    <name evidence="7" type="ORF">RhiirA1_401811</name>
</gene>
<protein>
    <submittedName>
        <fullName evidence="7">Uncharacterized protein</fullName>
    </submittedName>
</protein>
<evidence type="ECO:0000256" key="6">
    <source>
        <dbReference type="SAM" id="MobiDB-lite"/>
    </source>
</evidence>
<dbReference type="AlphaFoldDB" id="A0A2N0R0R1"/>
<feature type="region of interest" description="Disordered" evidence="6">
    <location>
        <begin position="41"/>
        <end position="72"/>
    </location>
</feature>
<evidence type="ECO:0000256" key="5">
    <source>
        <dbReference type="ARBA" id="ARBA00023242"/>
    </source>
</evidence>
<evidence type="ECO:0000313" key="7">
    <source>
        <dbReference type="EMBL" id="PKC56892.1"/>
    </source>
</evidence>
<dbReference type="GO" id="GO:0005634">
    <property type="term" value="C:nucleus"/>
    <property type="evidence" value="ECO:0007669"/>
    <property type="project" value="UniProtKB-SubCell"/>
</dbReference>